<dbReference type="PANTHER" id="PTHR39344:SF1">
    <property type="entry name" value="UPF0182 PROTEIN SLL1060"/>
    <property type="match status" value="1"/>
</dbReference>
<comment type="caution">
    <text evidence="6">The sequence shown here is derived from an EMBL/GenBank/DDBJ whole genome shotgun (WGS) entry which is preliminary data.</text>
</comment>
<dbReference type="Proteomes" id="UP000741360">
    <property type="component" value="Unassembled WGS sequence"/>
</dbReference>
<keyword evidence="4 5" id="KW-0472">Membrane</keyword>
<keyword evidence="1 5" id="KW-1003">Cell membrane</keyword>
<dbReference type="GO" id="GO:0005576">
    <property type="term" value="C:extracellular region"/>
    <property type="evidence" value="ECO:0007669"/>
    <property type="project" value="TreeGrafter"/>
</dbReference>
<sequence>MGLPDRHLIVPVLKALLVPACLTIGVLAALPFWSQWSTALKFFYPSAFQLSDPLFGNDISFYVFGLPFLRLLYRGIMASLTLGLLSAAAIYLFNRAIHILPRGVGTTRQARAHLLVGGALLLLAKAWGYRLEAYDLLFSPRGVAFGASYTDVHADLPVLKLLVVLSLACALLLLISVFRRGWKLPVTGFVALIAVSILGKGLFPGLLQRFSVAPNEIAMERPYIDLNIKYTRQAFGLNNIEEREFPADENLTWGTIQRNEATVQNIRLWDTKPLLTSYSQLQEIRTYYKFVDIDVDRYVINGRYRQVTLSPREISYKDLPSKIWINERLNYTHGYGIVMGPVNLVTAEGLPEFFIKDIPPRSLDSVEVRRPEIYFGEIPNDYVFVKTKAQEFDYPSGDRNVYSTYAGTGGVPLSSFWRKALFSMRLGSLKILLSNDLTPESRILLYRDIRQRASRIAPFLRYDSDPYVVVTGEGKLFWILDAYTVSSMYPYSEPVRGIGNYIRNSVKVVIDAYNGTVHYYVSDPQDPIVQTYARIFPDLFKPLDTMAADLKAHLRYPEGLFSVQAQVYATYHMQDSQVFYNKEDLWSLPVRGSDKGQPMEPYFTIMKLPGETKEEFILLVPFTPSRKDNMSAWLAARNDLPNYGKLIVYNFPKQKLIFGPRQIEARIDQDAEISQQISLWNQTGSQVIRGNLLAIPIETSLIYVQPLYLAAAQGQLPELKRVIVAYGNRIVMEENLERALTSLFRSGAAPRPVAPGPVAKRGVETQAQKAMEAYNRALQYLREGNWASYGQEVNRLGELLREMSRQSK</sequence>
<dbReference type="AlphaFoldDB" id="A0A932GPD5"/>
<dbReference type="InterPro" id="IPR005372">
    <property type="entry name" value="UPF0182"/>
</dbReference>
<comment type="caution">
    <text evidence="5">Lacks conserved residue(s) required for the propagation of feature annotation.</text>
</comment>
<name>A0A932GPD5_UNCTE</name>
<comment type="subcellular location">
    <subcellularLocation>
        <location evidence="5">Cell membrane</location>
        <topology evidence="5">Multi-pass membrane protein</topology>
    </subcellularLocation>
</comment>
<evidence type="ECO:0000256" key="4">
    <source>
        <dbReference type="ARBA" id="ARBA00023136"/>
    </source>
</evidence>
<accession>A0A932GPD5</accession>
<reference evidence="6" key="1">
    <citation type="submission" date="2020-07" db="EMBL/GenBank/DDBJ databases">
        <title>Huge and variable diversity of episymbiotic CPR bacteria and DPANN archaea in groundwater ecosystems.</title>
        <authorList>
            <person name="He C.Y."/>
            <person name="Keren R."/>
            <person name="Whittaker M."/>
            <person name="Farag I.F."/>
            <person name="Doudna J."/>
            <person name="Cate J.H.D."/>
            <person name="Banfield J.F."/>
        </authorList>
    </citation>
    <scope>NUCLEOTIDE SEQUENCE</scope>
    <source>
        <strain evidence="6">NC_groundwater_717_Ag_S-0.2um_59_8</strain>
    </source>
</reference>
<dbReference type="GO" id="GO:0005886">
    <property type="term" value="C:plasma membrane"/>
    <property type="evidence" value="ECO:0007669"/>
    <property type="project" value="UniProtKB-SubCell"/>
</dbReference>
<comment type="similarity">
    <text evidence="5">Belongs to the UPF0182 family.</text>
</comment>
<evidence type="ECO:0000256" key="2">
    <source>
        <dbReference type="ARBA" id="ARBA00022692"/>
    </source>
</evidence>
<protein>
    <recommendedName>
        <fullName evidence="5">UPF0182 protein HYY65_05655</fullName>
    </recommendedName>
</protein>
<keyword evidence="3 5" id="KW-1133">Transmembrane helix</keyword>
<feature type="transmembrane region" description="Helical" evidence="5">
    <location>
        <begin position="114"/>
        <end position="131"/>
    </location>
</feature>
<dbReference type="HAMAP" id="MF_01600">
    <property type="entry name" value="UPF0182"/>
    <property type="match status" value="1"/>
</dbReference>
<evidence type="ECO:0000313" key="7">
    <source>
        <dbReference type="Proteomes" id="UP000741360"/>
    </source>
</evidence>
<dbReference type="EMBL" id="JACPSX010000102">
    <property type="protein sequence ID" value="MBI3014540.1"/>
    <property type="molecule type" value="Genomic_DNA"/>
</dbReference>
<evidence type="ECO:0000256" key="3">
    <source>
        <dbReference type="ARBA" id="ARBA00022989"/>
    </source>
</evidence>
<gene>
    <name evidence="6" type="ORF">HYY65_05655</name>
</gene>
<proteinExistence type="inferred from homology"/>
<evidence type="ECO:0000313" key="6">
    <source>
        <dbReference type="EMBL" id="MBI3014540.1"/>
    </source>
</evidence>
<evidence type="ECO:0000256" key="1">
    <source>
        <dbReference type="ARBA" id="ARBA00022475"/>
    </source>
</evidence>
<dbReference type="PANTHER" id="PTHR39344">
    <property type="entry name" value="UPF0182 PROTEIN SLL1060"/>
    <property type="match status" value="1"/>
</dbReference>
<feature type="transmembrane region" description="Helical" evidence="5">
    <location>
        <begin position="12"/>
        <end position="33"/>
    </location>
</feature>
<feature type="transmembrane region" description="Helical" evidence="5">
    <location>
        <begin position="158"/>
        <end position="177"/>
    </location>
</feature>
<feature type="transmembrane region" description="Helical" evidence="5">
    <location>
        <begin position="71"/>
        <end position="93"/>
    </location>
</feature>
<keyword evidence="2 5" id="KW-0812">Transmembrane</keyword>
<feature type="transmembrane region" description="Helical" evidence="5">
    <location>
        <begin position="189"/>
        <end position="207"/>
    </location>
</feature>
<dbReference type="Pfam" id="PF03699">
    <property type="entry name" value="UPF0182"/>
    <property type="match status" value="1"/>
</dbReference>
<organism evidence="6 7">
    <name type="scientific">Tectimicrobiota bacterium</name>
    <dbReference type="NCBI Taxonomy" id="2528274"/>
    <lineage>
        <taxon>Bacteria</taxon>
        <taxon>Pseudomonadati</taxon>
        <taxon>Nitrospinota/Tectimicrobiota group</taxon>
        <taxon>Candidatus Tectimicrobiota</taxon>
    </lineage>
</organism>
<evidence type="ECO:0000256" key="5">
    <source>
        <dbReference type="HAMAP-Rule" id="MF_01600"/>
    </source>
</evidence>